<dbReference type="GO" id="GO:0016020">
    <property type="term" value="C:membrane"/>
    <property type="evidence" value="ECO:0007669"/>
    <property type="project" value="TreeGrafter"/>
</dbReference>
<dbReference type="AlphaFoldDB" id="A0A1I6T2M7"/>
<dbReference type="PANTHER" id="PTHR23028:SF131">
    <property type="entry name" value="BLR2367 PROTEIN"/>
    <property type="match status" value="1"/>
</dbReference>
<dbReference type="InterPro" id="IPR050879">
    <property type="entry name" value="Acyltransferase_3"/>
</dbReference>
<dbReference type="Pfam" id="PF01757">
    <property type="entry name" value="Acyl_transf_3"/>
    <property type="match status" value="1"/>
</dbReference>
<evidence type="ECO:0000259" key="2">
    <source>
        <dbReference type="Pfam" id="PF01757"/>
    </source>
</evidence>
<dbReference type="GO" id="GO:0016747">
    <property type="term" value="F:acyltransferase activity, transferring groups other than amino-acyl groups"/>
    <property type="evidence" value="ECO:0007669"/>
    <property type="project" value="InterPro"/>
</dbReference>
<dbReference type="EMBL" id="FOZW01000005">
    <property type="protein sequence ID" value="SFS83519.1"/>
    <property type="molecule type" value="Genomic_DNA"/>
</dbReference>
<dbReference type="OrthoDB" id="9796461at2"/>
<protein>
    <submittedName>
        <fullName evidence="3">Peptidoglycan/LPS O-acetylase OafA/YrhL, contains acyltransferase and SGNH-hydrolase domains</fullName>
    </submittedName>
</protein>
<dbReference type="RefSeq" id="WP_092424536.1">
    <property type="nucleotide sequence ID" value="NZ_FNCL01000005.1"/>
</dbReference>
<keyword evidence="3" id="KW-0012">Acyltransferase</keyword>
<proteinExistence type="predicted"/>
<feature type="domain" description="Acyltransferase 3" evidence="2">
    <location>
        <begin position="12"/>
        <end position="350"/>
    </location>
</feature>
<dbReference type="GO" id="GO:0000271">
    <property type="term" value="P:polysaccharide biosynthetic process"/>
    <property type="evidence" value="ECO:0007669"/>
    <property type="project" value="TreeGrafter"/>
</dbReference>
<feature type="transmembrane region" description="Helical" evidence="1">
    <location>
        <begin position="200"/>
        <end position="220"/>
    </location>
</feature>
<evidence type="ECO:0000313" key="3">
    <source>
        <dbReference type="EMBL" id="SFS83519.1"/>
    </source>
</evidence>
<organism evidence="3 4">
    <name type="scientific">Alloyangia pacifica</name>
    <dbReference type="NCBI Taxonomy" id="311180"/>
    <lineage>
        <taxon>Bacteria</taxon>
        <taxon>Pseudomonadati</taxon>
        <taxon>Pseudomonadota</taxon>
        <taxon>Alphaproteobacteria</taxon>
        <taxon>Rhodobacterales</taxon>
        <taxon>Roseobacteraceae</taxon>
        <taxon>Alloyangia</taxon>
    </lineage>
</organism>
<name>A0A1I6T2M7_9RHOB</name>
<keyword evidence="1" id="KW-0812">Transmembrane</keyword>
<evidence type="ECO:0000256" key="1">
    <source>
        <dbReference type="SAM" id="Phobius"/>
    </source>
</evidence>
<dbReference type="PANTHER" id="PTHR23028">
    <property type="entry name" value="ACETYLTRANSFERASE"/>
    <property type="match status" value="1"/>
</dbReference>
<feature type="transmembrane region" description="Helical" evidence="1">
    <location>
        <begin position="12"/>
        <end position="32"/>
    </location>
</feature>
<reference evidence="4" key="1">
    <citation type="submission" date="2016-10" db="EMBL/GenBank/DDBJ databases">
        <authorList>
            <person name="Varghese N."/>
            <person name="Submissions S."/>
        </authorList>
    </citation>
    <scope>NUCLEOTIDE SEQUENCE [LARGE SCALE GENOMIC DNA]</scope>
    <source>
        <strain evidence="4">DSM 26894</strain>
    </source>
</reference>
<dbReference type="GO" id="GO:0016787">
    <property type="term" value="F:hydrolase activity"/>
    <property type="evidence" value="ECO:0007669"/>
    <property type="project" value="UniProtKB-KW"/>
</dbReference>
<accession>A0A1I6T2M7</accession>
<keyword evidence="4" id="KW-1185">Reference proteome</keyword>
<dbReference type="InterPro" id="IPR002656">
    <property type="entry name" value="Acyl_transf_3_dom"/>
</dbReference>
<keyword evidence="1" id="KW-0472">Membrane</keyword>
<keyword evidence="3" id="KW-0378">Hydrolase</keyword>
<feature type="transmembrane region" description="Helical" evidence="1">
    <location>
        <begin position="138"/>
        <end position="163"/>
    </location>
</feature>
<feature type="transmembrane region" description="Helical" evidence="1">
    <location>
        <begin position="60"/>
        <end position="84"/>
    </location>
</feature>
<keyword evidence="3" id="KW-0808">Transferase</keyword>
<feature type="transmembrane region" description="Helical" evidence="1">
    <location>
        <begin position="302"/>
        <end position="326"/>
    </location>
</feature>
<feature type="transmembrane region" description="Helical" evidence="1">
    <location>
        <begin position="332"/>
        <end position="353"/>
    </location>
</feature>
<dbReference type="Proteomes" id="UP000199392">
    <property type="component" value="Unassembled WGS sequence"/>
</dbReference>
<evidence type="ECO:0000313" key="4">
    <source>
        <dbReference type="Proteomes" id="UP000199392"/>
    </source>
</evidence>
<gene>
    <name evidence="3" type="ORF">SAMN04488050_105247</name>
</gene>
<feature type="transmembrane region" description="Helical" evidence="1">
    <location>
        <begin position="170"/>
        <end position="188"/>
    </location>
</feature>
<feature type="transmembrane region" description="Helical" evidence="1">
    <location>
        <begin position="96"/>
        <end position="118"/>
    </location>
</feature>
<feature type="transmembrane region" description="Helical" evidence="1">
    <location>
        <begin position="262"/>
        <end position="281"/>
    </location>
</feature>
<keyword evidence="1" id="KW-1133">Transmembrane helix</keyword>
<feature type="transmembrane region" description="Helical" evidence="1">
    <location>
        <begin position="232"/>
        <end position="250"/>
    </location>
</feature>
<sequence length="382" mass="42019">MGQPENFKAPIVGIDILRLAAAFMVMTFHFGFKALSEEGGLFDTYLGMEPHMPQSWLLSWWGWVGVQIFFTISGLIISYSALSSGVTPARFVRGRVLRLVPVVLVASCVAAAVEILVFGRSPLETATLWVRTVLFWPFAPWLMGQFWTLGIEIMFYALVLGLIMSRRTDLLPKVGAALISASAAYWAARFMNEGHDPLGRVTQLLLLQHGAFFGIGMLLSARYRSGPERWHLPAIGAGLCVAMVQISVATGWEAGDAGLRSYWPMAFVIYAASVGACWISMQRNEVLVGWIGRSGAQFVRKLGLMTYPLYLLHNHVGKPVILAVVGLGGSPVVAILLAMVVCVISAWLVATLAEPVLYRLIRRVYDDVGDGLRLRVSKFRRS</sequence>